<sequence length="168" mass="18161">MEHLPDRCLILGDEHDLGLIFTMCQHLNDDVGGAVVLELSRARRPPLDLPGRMMLTVLPRLVPFSAESLWGARDAHPSAARSLGLPEASQPRPGPALPRGERAAAALSAFADEWLVPEDPAVGDRALWVGMVGVPAVDAVCERLCRTVPRLHLHRPTVVAAPDTGRRL</sequence>
<evidence type="ECO:0000313" key="2">
    <source>
        <dbReference type="EMBL" id="UQN31415.1"/>
    </source>
</evidence>
<proteinExistence type="predicted"/>
<organism evidence="2 3">
    <name type="scientific">Brachybacterium kimchii</name>
    <dbReference type="NCBI Taxonomy" id="2942909"/>
    <lineage>
        <taxon>Bacteria</taxon>
        <taxon>Bacillati</taxon>
        <taxon>Actinomycetota</taxon>
        <taxon>Actinomycetes</taxon>
        <taxon>Micrococcales</taxon>
        <taxon>Dermabacteraceae</taxon>
        <taxon>Brachybacterium</taxon>
    </lineage>
</organism>
<evidence type="ECO:0000256" key="1">
    <source>
        <dbReference type="SAM" id="MobiDB-lite"/>
    </source>
</evidence>
<protein>
    <recommendedName>
        <fullName evidence="4">Siderophore-interacting protein C-terminal domain-containing protein</fullName>
    </recommendedName>
</protein>
<name>A0ABY4ND02_9MICO</name>
<dbReference type="EMBL" id="CP097218">
    <property type="protein sequence ID" value="UQN31415.1"/>
    <property type="molecule type" value="Genomic_DNA"/>
</dbReference>
<accession>A0ABY4ND02</accession>
<evidence type="ECO:0008006" key="4">
    <source>
        <dbReference type="Google" id="ProtNLM"/>
    </source>
</evidence>
<reference evidence="2" key="1">
    <citation type="submission" date="2022-05" db="EMBL/GenBank/DDBJ databases">
        <title>Genomic analysis of Brachybacterium sp. CBA3104.</title>
        <authorList>
            <person name="Roh S.W."/>
            <person name="Kim Y.B."/>
            <person name="Kim Y."/>
        </authorList>
    </citation>
    <scope>NUCLEOTIDE SEQUENCE</scope>
    <source>
        <strain evidence="2">CBA3104</strain>
    </source>
</reference>
<dbReference type="Proteomes" id="UP001055868">
    <property type="component" value="Chromosome"/>
</dbReference>
<feature type="region of interest" description="Disordered" evidence="1">
    <location>
        <begin position="81"/>
        <end position="101"/>
    </location>
</feature>
<gene>
    <name evidence="2" type="ORF">M4486_09100</name>
</gene>
<dbReference type="RefSeq" id="WP_249480837.1">
    <property type="nucleotide sequence ID" value="NZ_CP097218.1"/>
</dbReference>
<keyword evidence="3" id="KW-1185">Reference proteome</keyword>
<evidence type="ECO:0000313" key="3">
    <source>
        <dbReference type="Proteomes" id="UP001055868"/>
    </source>
</evidence>